<dbReference type="EMBL" id="FNUC01000003">
    <property type="protein sequence ID" value="SEE52296.1"/>
    <property type="molecule type" value="Genomic_DNA"/>
</dbReference>
<dbReference type="PANTHER" id="PTHR30146">
    <property type="entry name" value="LACI-RELATED TRANSCRIPTIONAL REPRESSOR"/>
    <property type="match status" value="1"/>
</dbReference>
<reference evidence="6" key="1">
    <citation type="submission" date="2016-10" db="EMBL/GenBank/DDBJ databases">
        <authorList>
            <person name="Varghese N."/>
            <person name="Submissions S."/>
        </authorList>
    </citation>
    <scope>NUCLEOTIDE SEQUENCE [LARGE SCALE GENOMIC DNA]</scope>
    <source>
        <strain evidence="6">DSM 45237</strain>
    </source>
</reference>
<dbReference type="InterPro" id="IPR000843">
    <property type="entry name" value="HTH_LacI"/>
</dbReference>
<evidence type="ECO:0000259" key="4">
    <source>
        <dbReference type="PROSITE" id="PS50932"/>
    </source>
</evidence>
<feature type="domain" description="HTH lacI-type" evidence="4">
    <location>
        <begin position="1"/>
        <end position="55"/>
    </location>
</feature>
<keyword evidence="2" id="KW-0238">DNA-binding</keyword>
<dbReference type="PANTHER" id="PTHR30146:SF145">
    <property type="entry name" value="RIBOSE OPERON REPRESSOR"/>
    <property type="match status" value="1"/>
</dbReference>
<keyword evidence="1" id="KW-0805">Transcription regulation</keyword>
<name>A0A1H5JIG5_9ACTN</name>
<dbReference type="Pfam" id="PF13377">
    <property type="entry name" value="Peripla_BP_3"/>
    <property type="match status" value="1"/>
</dbReference>
<dbReference type="PRINTS" id="PR00036">
    <property type="entry name" value="HTHLACI"/>
</dbReference>
<dbReference type="CDD" id="cd01392">
    <property type="entry name" value="HTH_LacI"/>
    <property type="match status" value="1"/>
</dbReference>
<protein>
    <submittedName>
        <fullName evidence="5">Transcriptional regulator, LacI family</fullName>
    </submittedName>
</protein>
<evidence type="ECO:0000313" key="6">
    <source>
        <dbReference type="Proteomes" id="UP000181980"/>
    </source>
</evidence>
<dbReference type="PROSITE" id="PS50932">
    <property type="entry name" value="HTH_LACI_2"/>
    <property type="match status" value="1"/>
</dbReference>
<proteinExistence type="predicted"/>
<evidence type="ECO:0000256" key="3">
    <source>
        <dbReference type="ARBA" id="ARBA00023163"/>
    </source>
</evidence>
<dbReference type="SMART" id="SM00354">
    <property type="entry name" value="HTH_LACI"/>
    <property type="match status" value="1"/>
</dbReference>
<dbReference type="InterPro" id="IPR046335">
    <property type="entry name" value="LacI/GalR-like_sensor"/>
</dbReference>
<dbReference type="SUPFAM" id="SSF53822">
    <property type="entry name" value="Periplasmic binding protein-like I"/>
    <property type="match status" value="1"/>
</dbReference>
<dbReference type="InterPro" id="IPR010982">
    <property type="entry name" value="Lambda_DNA-bd_dom_sf"/>
</dbReference>
<dbReference type="AlphaFoldDB" id="A0A1H5JIG5"/>
<accession>A0A1H5JIG5</accession>
<evidence type="ECO:0000313" key="5">
    <source>
        <dbReference type="EMBL" id="SEE52296.1"/>
    </source>
</evidence>
<dbReference type="SUPFAM" id="SSF47413">
    <property type="entry name" value="lambda repressor-like DNA-binding domains"/>
    <property type="match status" value="1"/>
</dbReference>
<keyword evidence="3" id="KW-0804">Transcription</keyword>
<dbReference type="Proteomes" id="UP000181980">
    <property type="component" value="Unassembled WGS sequence"/>
</dbReference>
<dbReference type="Gene3D" id="1.10.260.40">
    <property type="entry name" value="lambda repressor-like DNA-binding domains"/>
    <property type="match status" value="1"/>
</dbReference>
<dbReference type="PROSITE" id="PS00356">
    <property type="entry name" value="HTH_LACI_1"/>
    <property type="match status" value="1"/>
</dbReference>
<dbReference type="Gene3D" id="3.40.50.2300">
    <property type="match status" value="2"/>
</dbReference>
<keyword evidence="6" id="KW-1185">Reference proteome</keyword>
<organism evidence="5 6">
    <name type="scientific">Jiangella alba</name>
    <dbReference type="NCBI Taxonomy" id="561176"/>
    <lineage>
        <taxon>Bacteria</taxon>
        <taxon>Bacillati</taxon>
        <taxon>Actinomycetota</taxon>
        <taxon>Actinomycetes</taxon>
        <taxon>Jiangellales</taxon>
        <taxon>Jiangellaceae</taxon>
        <taxon>Jiangella</taxon>
    </lineage>
</organism>
<dbReference type="InterPro" id="IPR028082">
    <property type="entry name" value="Peripla_BP_I"/>
</dbReference>
<dbReference type="Pfam" id="PF00356">
    <property type="entry name" value="LacI"/>
    <property type="match status" value="1"/>
</dbReference>
<dbReference type="GO" id="GO:0003700">
    <property type="term" value="F:DNA-binding transcription factor activity"/>
    <property type="evidence" value="ECO:0007669"/>
    <property type="project" value="TreeGrafter"/>
</dbReference>
<dbReference type="STRING" id="561176.SAMN04488561_1601"/>
<evidence type="ECO:0000256" key="2">
    <source>
        <dbReference type="ARBA" id="ARBA00023125"/>
    </source>
</evidence>
<sequence length="331" mass="35047">MTISDVARVAGVSPATVSRVLNGSETVAPELADRVRKAAADTRYVPNSNGRALRRRVSDVWAVIVSDVQNPFFTGVVAAIERVAVDRGFSVVLCNSDEQVARESEYLRLAAAQHLAGIVIAVASEMESDLRTAAADIPAVMIDRRVHDHLGDSVMVDNRLAGRLAADHLLEQGFRRIACITGPSDVSTTEDRLAGFRTRLSEAGAPIARKWIRRANLRAQGGESALCALLREGDLPDAVFATNGPLTEGAYQALQAEGIAIGAGIGLIGVDDDHWTRMVAPQVSVVQQPVAEIGRLAGELLADRAAHGPGPAQRIVLTPALIARGSSARGH</sequence>
<gene>
    <name evidence="5" type="ORF">SAMN04488561_1601</name>
</gene>
<dbReference type="CDD" id="cd06267">
    <property type="entry name" value="PBP1_LacI_sugar_binding-like"/>
    <property type="match status" value="1"/>
</dbReference>
<evidence type="ECO:0000256" key="1">
    <source>
        <dbReference type="ARBA" id="ARBA00023015"/>
    </source>
</evidence>
<dbReference type="GO" id="GO:0000976">
    <property type="term" value="F:transcription cis-regulatory region binding"/>
    <property type="evidence" value="ECO:0007669"/>
    <property type="project" value="TreeGrafter"/>
</dbReference>